<accession>A0A812SFE4</accession>
<evidence type="ECO:0000313" key="3">
    <source>
        <dbReference type="Proteomes" id="UP000649617"/>
    </source>
</evidence>
<proteinExistence type="predicted"/>
<gene>
    <name evidence="2" type="ORF">SPIL2461_LOCUS11992</name>
</gene>
<sequence>MLAMKRRRVQSLNTPEKLAQKFHSRADKSGVLQRFARKARICDKRQARRYAFHVASWFACAPPYYIPGTMEMGLLQKFLSKLGSGQLPCRLLKVLPRAQAALERMNLRGRALEQQRQGLTRRLRRFHCCRTTVPSAAEAQEECAEEWMEEEEEEDEEEEEKEGEEEEGQRQHEEDHGSNNQPACDTEAGCTDTGIVEVESSEADGEARDFDDHKRLCLERSSDGETEKASVAVHQAELAAPMERAKRCSREASRHLFRKINEWTNMLNREKLVCLEKLRLASKAGGSQAKLAEVVCAVAAALSPPRTLGQTRYGDYV</sequence>
<dbReference type="Proteomes" id="UP000649617">
    <property type="component" value="Unassembled WGS sequence"/>
</dbReference>
<dbReference type="AlphaFoldDB" id="A0A812SFE4"/>
<protein>
    <submittedName>
        <fullName evidence="2">Uncharacterized protein</fullName>
    </submittedName>
</protein>
<feature type="compositionally biased region" description="Acidic residues" evidence="1">
    <location>
        <begin position="139"/>
        <end position="167"/>
    </location>
</feature>
<feature type="compositionally biased region" description="Basic and acidic residues" evidence="1">
    <location>
        <begin position="168"/>
        <end position="177"/>
    </location>
</feature>
<name>A0A812SFE4_SYMPI</name>
<evidence type="ECO:0000256" key="1">
    <source>
        <dbReference type="SAM" id="MobiDB-lite"/>
    </source>
</evidence>
<comment type="caution">
    <text evidence="2">The sequence shown here is derived from an EMBL/GenBank/DDBJ whole genome shotgun (WGS) entry which is preliminary data.</text>
</comment>
<keyword evidence="3" id="KW-1185">Reference proteome</keyword>
<feature type="region of interest" description="Disordered" evidence="1">
    <location>
        <begin position="137"/>
        <end position="189"/>
    </location>
</feature>
<evidence type="ECO:0000313" key="2">
    <source>
        <dbReference type="EMBL" id="CAE7472471.1"/>
    </source>
</evidence>
<reference evidence="2" key="1">
    <citation type="submission" date="2021-02" db="EMBL/GenBank/DDBJ databases">
        <authorList>
            <person name="Dougan E. K."/>
            <person name="Rhodes N."/>
            <person name="Thang M."/>
            <person name="Chan C."/>
        </authorList>
    </citation>
    <scope>NUCLEOTIDE SEQUENCE</scope>
</reference>
<organism evidence="2 3">
    <name type="scientific">Symbiodinium pilosum</name>
    <name type="common">Dinoflagellate</name>
    <dbReference type="NCBI Taxonomy" id="2952"/>
    <lineage>
        <taxon>Eukaryota</taxon>
        <taxon>Sar</taxon>
        <taxon>Alveolata</taxon>
        <taxon>Dinophyceae</taxon>
        <taxon>Suessiales</taxon>
        <taxon>Symbiodiniaceae</taxon>
        <taxon>Symbiodinium</taxon>
    </lineage>
</organism>
<dbReference type="EMBL" id="CAJNIZ010023891">
    <property type="protein sequence ID" value="CAE7472471.1"/>
    <property type="molecule type" value="Genomic_DNA"/>
</dbReference>